<dbReference type="PRINTS" id="PR00007">
    <property type="entry name" value="COMPLEMNTC1Q"/>
</dbReference>
<keyword evidence="3 5" id="KW-0732">Signal</keyword>
<protein>
    <recommendedName>
        <fullName evidence="6">C1q domain-containing protein</fullName>
    </recommendedName>
</protein>
<name>A0AAE0VGK2_9BIVA</name>
<evidence type="ECO:0000256" key="1">
    <source>
        <dbReference type="ARBA" id="ARBA00004613"/>
    </source>
</evidence>
<dbReference type="AlphaFoldDB" id="A0AAE0VGK2"/>
<reference evidence="7" key="1">
    <citation type="journal article" date="2021" name="Genome Biol. Evol.">
        <title>A High-Quality Reference Genome for a Parasitic Bivalve with Doubly Uniparental Inheritance (Bivalvia: Unionida).</title>
        <authorList>
            <person name="Smith C.H."/>
        </authorList>
    </citation>
    <scope>NUCLEOTIDE SEQUENCE</scope>
    <source>
        <strain evidence="7">CHS0354</strain>
    </source>
</reference>
<dbReference type="InterPro" id="IPR050822">
    <property type="entry name" value="Cerebellin_Synaptic_Org"/>
</dbReference>
<keyword evidence="4" id="KW-0175">Coiled coil</keyword>
<evidence type="ECO:0000313" key="8">
    <source>
        <dbReference type="Proteomes" id="UP001195483"/>
    </source>
</evidence>
<dbReference type="GO" id="GO:0005576">
    <property type="term" value="C:extracellular region"/>
    <property type="evidence" value="ECO:0007669"/>
    <property type="project" value="UniProtKB-SubCell"/>
</dbReference>
<gene>
    <name evidence="7" type="ORF">CHS0354_002635</name>
</gene>
<organism evidence="7 8">
    <name type="scientific">Potamilus streckersoni</name>
    <dbReference type="NCBI Taxonomy" id="2493646"/>
    <lineage>
        <taxon>Eukaryota</taxon>
        <taxon>Metazoa</taxon>
        <taxon>Spiralia</taxon>
        <taxon>Lophotrochozoa</taxon>
        <taxon>Mollusca</taxon>
        <taxon>Bivalvia</taxon>
        <taxon>Autobranchia</taxon>
        <taxon>Heteroconchia</taxon>
        <taxon>Palaeoheterodonta</taxon>
        <taxon>Unionida</taxon>
        <taxon>Unionoidea</taxon>
        <taxon>Unionidae</taxon>
        <taxon>Ambleminae</taxon>
        <taxon>Lampsilini</taxon>
        <taxon>Potamilus</taxon>
    </lineage>
</organism>
<feature type="chain" id="PRO_5042274202" description="C1q domain-containing protein" evidence="5">
    <location>
        <begin position="20"/>
        <end position="278"/>
    </location>
</feature>
<evidence type="ECO:0000259" key="6">
    <source>
        <dbReference type="PROSITE" id="PS50871"/>
    </source>
</evidence>
<feature type="coiled-coil region" evidence="4">
    <location>
        <begin position="52"/>
        <end position="79"/>
    </location>
</feature>
<evidence type="ECO:0000256" key="3">
    <source>
        <dbReference type="ARBA" id="ARBA00022729"/>
    </source>
</evidence>
<sequence>MNWVLHLSISAIILSYANAWMNKYELEESGVSQKTVPGLSQNFDHPKSIAASNNVNDRLDVIERELQTVKEENKILKGHVLDLKKTMKLSKMINLDVPGESGNGTIKLTKKRSDDGQINSVDGILSISPGSRMNAEGLYITRQNDQGPVAFFAQLSDTLTSLGLNQIIHFNYVVTNIGGGYHPLFGIFIAPVKGLYVFHVRAMVRPEQRQYLTIVRDGIWMQPLYADAGGDQHFVIDSVTIVLEVEKGSAVWVRAESGSGYLHGNRYSVFSGWLLSRL</sequence>
<dbReference type="SMART" id="SM00110">
    <property type="entry name" value="C1Q"/>
    <property type="match status" value="1"/>
</dbReference>
<dbReference type="Proteomes" id="UP001195483">
    <property type="component" value="Unassembled WGS sequence"/>
</dbReference>
<dbReference type="InterPro" id="IPR001073">
    <property type="entry name" value="C1q_dom"/>
</dbReference>
<feature type="domain" description="C1q" evidence="6">
    <location>
        <begin position="144"/>
        <end position="278"/>
    </location>
</feature>
<dbReference type="InterPro" id="IPR008983">
    <property type="entry name" value="Tumour_necrosis_fac-like_dom"/>
</dbReference>
<dbReference type="PANTHER" id="PTHR22923">
    <property type="entry name" value="CEREBELLIN-RELATED"/>
    <property type="match status" value="1"/>
</dbReference>
<reference evidence="7" key="3">
    <citation type="submission" date="2023-05" db="EMBL/GenBank/DDBJ databases">
        <authorList>
            <person name="Smith C.H."/>
        </authorList>
    </citation>
    <scope>NUCLEOTIDE SEQUENCE</scope>
    <source>
        <strain evidence="7">CHS0354</strain>
        <tissue evidence="7">Mantle</tissue>
    </source>
</reference>
<feature type="signal peptide" evidence="5">
    <location>
        <begin position="1"/>
        <end position="19"/>
    </location>
</feature>
<evidence type="ECO:0000256" key="5">
    <source>
        <dbReference type="SAM" id="SignalP"/>
    </source>
</evidence>
<dbReference type="Gene3D" id="2.60.120.40">
    <property type="match status" value="1"/>
</dbReference>
<keyword evidence="8" id="KW-1185">Reference proteome</keyword>
<evidence type="ECO:0000256" key="2">
    <source>
        <dbReference type="ARBA" id="ARBA00022525"/>
    </source>
</evidence>
<evidence type="ECO:0000256" key="4">
    <source>
        <dbReference type="SAM" id="Coils"/>
    </source>
</evidence>
<accession>A0AAE0VGK2</accession>
<comment type="caution">
    <text evidence="7">The sequence shown here is derived from an EMBL/GenBank/DDBJ whole genome shotgun (WGS) entry which is preliminary data.</text>
</comment>
<dbReference type="Pfam" id="PF00386">
    <property type="entry name" value="C1q"/>
    <property type="match status" value="1"/>
</dbReference>
<evidence type="ECO:0000313" key="7">
    <source>
        <dbReference type="EMBL" id="KAK3576841.1"/>
    </source>
</evidence>
<dbReference type="SUPFAM" id="SSF49842">
    <property type="entry name" value="TNF-like"/>
    <property type="match status" value="1"/>
</dbReference>
<dbReference type="EMBL" id="JAEAOA010000213">
    <property type="protein sequence ID" value="KAK3576841.1"/>
    <property type="molecule type" value="Genomic_DNA"/>
</dbReference>
<keyword evidence="2" id="KW-0964">Secreted</keyword>
<dbReference type="PANTHER" id="PTHR22923:SF116">
    <property type="entry name" value="C1Q DOMAIN-CONTAINING PROTEIN"/>
    <property type="match status" value="1"/>
</dbReference>
<reference evidence="7" key="2">
    <citation type="journal article" date="2021" name="Genome Biol. Evol.">
        <title>Developing a high-quality reference genome for a parasitic bivalve with doubly uniparental inheritance (Bivalvia: Unionida).</title>
        <authorList>
            <person name="Smith C.H."/>
        </authorList>
    </citation>
    <scope>NUCLEOTIDE SEQUENCE</scope>
    <source>
        <strain evidence="7">CHS0354</strain>
        <tissue evidence="7">Mantle</tissue>
    </source>
</reference>
<proteinExistence type="predicted"/>
<comment type="subcellular location">
    <subcellularLocation>
        <location evidence="1">Secreted</location>
    </subcellularLocation>
</comment>
<dbReference type="PROSITE" id="PS50871">
    <property type="entry name" value="C1Q"/>
    <property type="match status" value="1"/>
</dbReference>